<dbReference type="EMBL" id="AP031322">
    <property type="protein sequence ID" value="BFH72062.1"/>
    <property type="molecule type" value="Genomic_DNA"/>
</dbReference>
<dbReference type="KEGG" id="sjv:SJAV_00060"/>
<name>A0AAT9GMG0_9CREN</name>
<sequence length="168" mass="20546">MRIPYYVYDNIAVDSLFLDKVSEAMDRVFLIIPSCEKEEREGIEGLTEEKVLQLLEDAYFSLREEKRRINKFDIMKNFYNPGIYISSRYNEIRRNAEIKIFRDILERVLNKIKTTKSRKVWYEVKLKEEQVFVCDKLSKSYSILYRADENFRNYFNYYMKQFNDDNKR</sequence>
<accession>A0AAT9GMG0</accession>
<reference evidence="1" key="1">
    <citation type="submission" date="2024-03" db="EMBL/GenBank/DDBJ databases">
        <title>Complete genome sequence of Sulfurisphaera javensis strain KD-1.</title>
        <authorList>
            <person name="Sakai H."/>
            <person name="Nur N."/>
            <person name="Suwanto A."/>
            <person name="Kurosawa N."/>
        </authorList>
    </citation>
    <scope>NUCLEOTIDE SEQUENCE</scope>
    <source>
        <strain evidence="1">KD-1</strain>
    </source>
</reference>
<dbReference type="RefSeq" id="WP_369610314.1">
    <property type="nucleotide sequence ID" value="NZ_AP031322.1"/>
</dbReference>
<dbReference type="GeneID" id="92352939"/>
<organism evidence="1">
    <name type="scientific">Sulfurisphaera javensis</name>
    <dbReference type="NCBI Taxonomy" id="2049879"/>
    <lineage>
        <taxon>Archaea</taxon>
        <taxon>Thermoproteota</taxon>
        <taxon>Thermoprotei</taxon>
        <taxon>Sulfolobales</taxon>
        <taxon>Sulfolobaceae</taxon>
        <taxon>Sulfurisphaera</taxon>
    </lineage>
</organism>
<dbReference type="AlphaFoldDB" id="A0AAT9GMG0"/>
<protein>
    <submittedName>
        <fullName evidence="1">Uncharacterized protein</fullName>
    </submittedName>
</protein>
<gene>
    <name evidence="1" type="ORF">SJAV_00060</name>
</gene>
<evidence type="ECO:0000313" key="1">
    <source>
        <dbReference type="EMBL" id="BFH72062.1"/>
    </source>
</evidence>
<proteinExistence type="predicted"/>